<feature type="compositionally biased region" description="Basic and acidic residues" evidence="1">
    <location>
        <begin position="123"/>
        <end position="168"/>
    </location>
</feature>
<feature type="region of interest" description="Disordered" evidence="1">
    <location>
        <begin position="758"/>
        <end position="786"/>
    </location>
</feature>
<feature type="compositionally biased region" description="Basic residues" evidence="1">
    <location>
        <begin position="771"/>
        <end position="780"/>
    </location>
</feature>
<feature type="compositionally biased region" description="Basic and acidic residues" evidence="1">
    <location>
        <begin position="920"/>
        <end position="930"/>
    </location>
</feature>
<protein>
    <submittedName>
        <fullName evidence="2">Uncharacterized protein</fullName>
    </submittedName>
</protein>
<feature type="compositionally biased region" description="Basic and acidic residues" evidence="1">
    <location>
        <begin position="227"/>
        <end position="242"/>
    </location>
</feature>
<reference evidence="2 3" key="1">
    <citation type="submission" date="2024-03" db="EMBL/GenBank/DDBJ databases">
        <title>Adaptation during the transition from Ophiocordyceps entomopathogen to insect associate is accompanied by gene loss and intensified selection.</title>
        <authorList>
            <person name="Ward C.M."/>
            <person name="Onetto C.A."/>
            <person name="Borneman A.R."/>
        </authorList>
    </citation>
    <scope>NUCLEOTIDE SEQUENCE [LARGE SCALE GENOMIC DNA]</scope>
    <source>
        <strain evidence="2">AWRI1</strain>
        <tissue evidence="2">Single Adult Female</tissue>
    </source>
</reference>
<feature type="compositionally biased region" description="Basic and acidic residues" evidence="1">
    <location>
        <begin position="1245"/>
        <end position="1274"/>
    </location>
</feature>
<dbReference type="Proteomes" id="UP001367676">
    <property type="component" value="Unassembled WGS sequence"/>
</dbReference>
<keyword evidence="3" id="KW-1185">Reference proteome</keyword>
<feature type="region of interest" description="Disordered" evidence="1">
    <location>
        <begin position="1479"/>
        <end position="1565"/>
    </location>
</feature>
<dbReference type="PANTHER" id="PTHR33047">
    <property type="entry name" value="PROTEIN TAR1"/>
    <property type="match status" value="1"/>
</dbReference>
<feature type="compositionally biased region" description="Basic residues" evidence="1">
    <location>
        <begin position="1207"/>
        <end position="1223"/>
    </location>
</feature>
<dbReference type="EMBL" id="JBBCAQ010000033">
    <property type="protein sequence ID" value="KAK7582102.1"/>
    <property type="molecule type" value="Genomic_DNA"/>
</dbReference>
<evidence type="ECO:0000256" key="1">
    <source>
        <dbReference type="SAM" id="MobiDB-lite"/>
    </source>
</evidence>
<name>A0AAN9Y1D5_9HEMI</name>
<feature type="region of interest" description="Disordered" evidence="1">
    <location>
        <begin position="1098"/>
        <end position="1128"/>
    </location>
</feature>
<gene>
    <name evidence="2" type="ORF">V9T40_013547</name>
</gene>
<proteinExistence type="predicted"/>
<feature type="compositionally biased region" description="Low complexity" evidence="1">
    <location>
        <begin position="1522"/>
        <end position="1532"/>
    </location>
</feature>
<feature type="compositionally biased region" description="Basic residues" evidence="1">
    <location>
        <begin position="1425"/>
        <end position="1436"/>
    </location>
</feature>
<comment type="caution">
    <text evidence="2">The sequence shown here is derived from an EMBL/GenBank/DDBJ whole genome shotgun (WGS) entry which is preliminary data.</text>
</comment>
<feature type="compositionally biased region" description="Basic and acidic residues" evidence="1">
    <location>
        <begin position="717"/>
        <end position="727"/>
    </location>
</feature>
<sequence>MIGRADIEGSKSDVAMNAWPPQASYPCADERIERPMLSQSLRVLSVRDQASFCPFALREVSVLAELALGHLRYSLTDVPPQSNSPPGGVLGSDHATSPGGRGRARRRADAPRRTTNSTRRARRDGPRKNAGRRDAETRAPFDARTRPTPARPHDLEVDGRGTLDEPKRRETRSRAARVHDATRPLTGRHALRTTEHDERLSTPAALSPTPTYATPRHVSEQCQTGPGRERDATPANDAREGVDGAPLIATRPDTTEARSSGVPRKPGDEHPTAARQPQPANDAETPNGVAVSNGKAPSNPVSASARPEPEPPRSSEPILIPKLRIDFVDFPYLHYSMRLEAAHLGDLLRISVRTGAKTPRGPLPDFHGPRGDHGHRRSERCSSRSRPYLPASGFQGRTTLTEKRELFPDPPAASPGSFRLPGRGTRQRDARNADAARLRAPNTRERFRAGFRNTDRIPFRPTYDRVGRGERAPYVEHVAVERRLYVVCLSTTRERERRATLDRAFVSTNEMRVCVRDDDDKTRSQVGGGRPSRGGDDDEDAPARRSSSLHWVQDFSPGLGSTDSWTTAVHKKPFSTAAPEDPSRVFATTTKICTDGGSRRPHGLPFCAHRRALLLVRAYRVSSYTLLSGFRLPWPPSCCHQRPTPFMGSEIRVDLGALTRRSVHPAAPVLLTKNGPLSANGSVAGFASTAREHEGPGRRPSRCAERARTRPAYQESPRSRPSDDRFARQNRCGPPSGFPLTSSWPGIVHHLSGTRVHAVGAPQFADDRRRPRDRRPRRRRTDGTPWECGCPAAVHMRPRNVYTVHRLPPATREASPFTFITPSHNTPWSVFQDGSKRGPKFVADRRRRERRPTYETPGEGPRRLPARKATVRADAAETRHRRATAETAAQTNLKRAPEHRRANGSRRPTPSVEGRRRKYRIDDRASREARPAVGPEFRAPGFTGSVRLPPNGFTVGTRANAFDDTSAYAEKSRLGPGACVHDYPATTPTKPSAADSARTGAVRRTVDADTRVPRRPCDLIYRGASTRDSFCTAGNRPSDRRGPGLFGHEGRNLRSTCRCSHNLRITRRRAVYEEERNDVSRSPSPFGVAECARARERARHPCVSPRSKKGDRRKKTRANASPFDGPSARLRRTAFESPRARVCVIHGARDKRGGVEASTNEFADHRTRLTSILAAKREIENVNDPSAGSPTETLLRLLLPLNGRVRSSSRVRKSARRPPRRGPKTSLRSFNRPISGERPPASRAPTERPAARTHDRLRAETRRRPRARDDEPPRRRQTRRGRRPTAFGDTGSPVTAERTTPPTRPPTPRTPRTTLPGGDRATTPHASPRAARNPPNENILGKCFRFGSSRDDPRISPLTSRYECPRLSLLIITSGPENRPTAGVDRKRRCVTPAGDRRTPEGSSGRRGRERGAPTGNPRTEAPRRRLHAPRGRRGRDRGPVPLFHATIFRAVRRDARAKRTPRHYRACFEHSNLFKVNVPARPRRTHAPRRSVPSARRQRRNDRPGAPKRAAVDARAERTRPTTTARIRLPAGRPADTPGTITWRNARREAKRPRSVVRRREDTDPTTSFLTATTLIYAIGAGITAAAGTRLALQLILV</sequence>
<feature type="region of interest" description="Disordered" evidence="1">
    <location>
        <begin position="830"/>
        <end position="945"/>
    </location>
</feature>
<feature type="compositionally biased region" description="Basic and acidic residues" evidence="1">
    <location>
        <begin position="690"/>
        <end position="708"/>
    </location>
</feature>
<feature type="region of interest" description="Disordered" evidence="1">
    <location>
        <begin position="355"/>
        <end position="435"/>
    </location>
</feature>
<dbReference type="InterPro" id="IPR052997">
    <property type="entry name" value="RRT15-like"/>
</dbReference>
<feature type="region of interest" description="Disordered" evidence="1">
    <location>
        <begin position="1205"/>
        <end position="1359"/>
    </location>
</feature>
<feature type="compositionally biased region" description="Basic and acidic residues" evidence="1">
    <location>
        <begin position="426"/>
        <end position="435"/>
    </location>
</feature>
<accession>A0AAN9Y1D5</accession>
<feature type="region of interest" description="Disordered" evidence="1">
    <location>
        <begin position="516"/>
        <end position="547"/>
    </location>
</feature>
<feature type="region of interest" description="Disordered" evidence="1">
    <location>
        <begin position="688"/>
        <end position="739"/>
    </location>
</feature>
<organism evidence="2 3">
    <name type="scientific">Parthenolecanium corni</name>
    <dbReference type="NCBI Taxonomy" id="536013"/>
    <lineage>
        <taxon>Eukaryota</taxon>
        <taxon>Metazoa</taxon>
        <taxon>Ecdysozoa</taxon>
        <taxon>Arthropoda</taxon>
        <taxon>Hexapoda</taxon>
        <taxon>Insecta</taxon>
        <taxon>Pterygota</taxon>
        <taxon>Neoptera</taxon>
        <taxon>Paraneoptera</taxon>
        <taxon>Hemiptera</taxon>
        <taxon>Sternorrhyncha</taxon>
        <taxon>Coccoidea</taxon>
        <taxon>Coccidae</taxon>
        <taxon>Parthenolecanium</taxon>
    </lineage>
</organism>
<feature type="compositionally biased region" description="Basic and acidic residues" evidence="1">
    <location>
        <begin position="1502"/>
        <end position="1521"/>
    </location>
</feature>
<feature type="region of interest" description="Disordered" evidence="1">
    <location>
        <begin position="1374"/>
        <end position="1442"/>
    </location>
</feature>
<dbReference type="PANTHER" id="PTHR33047:SF8">
    <property type="entry name" value="REGULATOR OF RDNA TRANSCRIPTION PROTEIN 15"/>
    <property type="match status" value="1"/>
</dbReference>
<evidence type="ECO:0000313" key="2">
    <source>
        <dbReference type="EMBL" id="KAK7582102.1"/>
    </source>
</evidence>
<evidence type="ECO:0000313" key="3">
    <source>
        <dbReference type="Proteomes" id="UP001367676"/>
    </source>
</evidence>
<feature type="compositionally biased region" description="Basic residues" evidence="1">
    <location>
        <begin position="1098"/>
        <end position="1117"/>
    </location>
</feature>
<feature type="region of interest" description="Disordered" evidence="1">
    <location>
        <begin position="76"/>
        <end position="317"/>
    </location>
</feature>